<protein>
    <submittedName>
        <fullName evidence="8">General substrate transporter</fullName>
    </submittedName>
</protein>
<feature type="transmembrane region" description="Helical" evidence="6">
    <location>
        <begin position="187"/>
        <end position="207"/>
    </location>
</feature>
<feature type="transmembrane region" description="Helical" evidence="6">
    <location>
        <begin position="342"/>
        <end position="362"/>
    </location>
</feature>
<evidence type="ECO:0000256" key="6">
    <source>
        <dbReference type="SAM" id="Phobius"/>
    </source>
</evidence>
<feature type="transmembrane region" description="Helical" evidence="6">
    <location>
        <begin position="219"/>
        <end position="237"/>
    </location>
</feature>
<comment type="subcellular location">
    <subcellularLocation>
        <location evidence="1">Membrane</location>
        <topology evidence="1">Multi-pass membrane protein</topology>
    </subcellularLocation>
</comment>
<dbReference type="GO" id="GO:0005351">
    <property type="term" value="F:carbohydrate:proton symporter activity"/>
    <property type="evidence" value="ECO:0007669"/>
    <property type="project" value="TreeGrafter"/>
</dbReference>
<feature type="transmembrane region" description="Helical" evidence="6">
    <location>
        <begin position="128"/>
        <end position="146"/>
    </location>
</feature>
<organism evidence="8 9">
    <name type="scientific">Dioszegia hungarica</name>
    <dbReference type="NCBI Taxonomy" id="4972"/>
    <lineage>
        <taxon>Eukaryota</taxon>
        <taxon>Fungi</taxon>
        <taxon>Dikarya</taxon>
        <taxon>Basidiomycota</taxon>
        <taxon>Agaricomycotina</taxon>
        <taxon>Tremellomycetes</taxon>
        <taxon>Tremellales</taxon>
        <taxon>Bulleribasidiaceae</taxon>
        <taxon>Dioszegia</taxon>
    </lineage>
</organism>
<evidence type="ECO:0000256" key="3">
    <source>
        <dbReference type="ARBA" id="ARBA00022692"/>
    </source>
</evidence>
<proteinExistence type="inferred from homology"/>
<dbReference type="PROSITE" id="PS50850">
    <property type="entry name" value="MFS"/>
    <property type="match status" value="1"/>
</dbReference>
<dbReference type="Proteomes" id="UP001164286">
    <property type="component" value="Unassembled WGS sequence"/>
</dbReference>
<dbReference type="AlphaFoldDB" id="A0AA38HEH2"/>
<dbReference type="GeneID" id="77727455"/>
<dbReference type="InterPro" id="IPR005828">
    <property type="entry name" value="MFS_sugar_transport-like"/>
</dbReference>
<evidence type="ECO:0000313" key="9">
    <source>
        <dbReference type="Proteomes" id="UP001164286"/>
    </source>
</evidence>
<evidence type="ECO:0000256" key="1">
    <source>
        <dbReference type="ARBA" id="ARBA00004141"/>
    </source>
</evidence>
<feature type="transmembrane region" description="Helical" evidence="6">
    <location>
        <begin position="402"/>
        <end position="426"/>
    </location>
</feature>
<name>A0AA38HEH2_9TREE</name>
<comment type="similarity">
    <text evidence="2">Belongs to the major facilitator superfamily. Sugar transporter (TC 2.A.1.1) family.</text>
</comment>
<evidence type="ECO:0000313" key="8">
    <source>
        <dbReference type="EMBL" id="KAI9639010.1"/>
    </source>
</evidence>
<dbReference type="InterPro" id="IPR005829">
    <property type="entry name" value="Sugar_transporter_CS"/>
</dbReference>
<sequence length="532" mass="58524">MTTDLLRDSPIGAVDTKAHDEHIETSKTVEYSDDLVSKQHALGFTKTIGQFRFAIMYCVGVAICALGDGYQFKMPGNIIDQMGSPNAAGVKVLDPQHVAIWGGVYTAAQVGVLMVGSWPLDYFGRKPMLIMTQVFMLVACLIEMFATNWTHWLAAKIMNGLSVGCNQMAATTYISEIAPTRVRGAALGLYQLAWALGSFAAAVGLQIVSQMPTSQWRHAVYSMWVFLGLAFIVLLFVPESPRFYAVKGQHDKARQAMRRVYRGVHDYDIEHEYGIILQEIEDGKVLTNKQKDMTLLDCFRGTNLRRTIISVTPFTYQLWIGSPVVFSYTSYFFSLAGLAQPFIATVAVNTVLVISVATSLFTTEKFGRRPLLLWMGALMVPLLFAIGGILKVPQTSATGSGMIALACIWVAAYASSAGPLGFVFLAECSTVVLRAKTTNMAALGTSLFSLITNYSTPLMLASPSFGVANTMFFYGSTGLVSVVFLYFIIPETRNRSFIELDEMFQLKVSSRHFATFETSVDRAKKGETRQDA</sequence>
<dbReference type="PANTHER" id="PTHR48022">
    <property type="entry name" value="PLASTIDIC GLUCOSE TRANSPORTER 4"/>
    <property type="match status" value="1"/>
</dbReference>
<feature type="transmembrane region" description="Helical" evidence="6">
    <location>
        <begin position="438"/>
        <end position="459"/>
    </location>
</feature>
<evidence type="ECO:0000256" key="2">
    <source>
        <dbReference type="ARBA" id="ARBA00010992"/>
    </source>
</evidence>
<feature type="transmembrane region" description="Helical" evidence="6">
    <location>
        <begin position="314"/>
        <end position="336"/>
    </location>
</feature>
<evidence type="ECO:0000256" key="5">
    <source>
        <dbReference type="ARBA" id="ARBA00023136"/>
    </source>
</evidence>
<feature type="transmembrane region" description="Helical" evidence="6">
    <location>
        <begin position="371"/>
        <end position="390"/>
    </location>
</feature>
<keyword evidence="3 6" id="KW-0812">Transmembrane</keyword>
<feature type="transmembrane region" description="Helical" evidence="6">
    <location>
        <begin position="54"/>
        <end position="72"/>
    </location>
</feature>
<dbReference type="InterPro" id="IPR036259">
    <property type="entry name" value="MFS_trans_sf"/>
</dbReference>
<dbReference type="PROSITE" id="PS00216">
    <property type="entry name" value="SUGAR_TRANSPORT_1"/>
    <property type="match status" value="1"/>
</dbReference>
<dbReference type="InterPro" id="IPR050360">
    <property type="entry name" value="MFS_Sugar_Transporters"/>
</dbReference>
<feature type="domain" description="Major facilitator superfamily (MFS) profile" evidence="7">
    <location>
        <begin position="53"/>
        <end position="493"/>
    </location>
</feature>
<dbReference type="PROSITE" id="PS00217">
    <property type="entry name" value="SUGAR_TRANSPORT_2"/>
    <property type="match status" value="1"/>
</dbReference>
<feature type="transmembrane region" description="Helical" evidence="6">
    <location>
        <begin position="98"/>
        <end position="116"/>
    </location>
</feature>
<evidence type="ECO:0000259" key="7">
    <source>
        <dbReference type="PROSITE" id="PS50850"/>
    </source>
</evidence>
<reference evidence="8" key="1">
    <citation type="journal article" date="2022" name="G3 (Bethesda)">
        <title>High quality genome of the basidiomycete yeast Dioszegia hungarica PDD-24b-2 isolated from cloud water.</title>
        <authorList>
            <person name="Jarrige D."/>
            <person name="Haridas S."/>
            <person name="Bleykasten-Grosshans C."/>
            <person name="Joly M."/>
            <person name="Nadalig T."/>
            <person name="Sancelme M."/>
            <person name="Vuilleumier S."/>
            <person name="Grigoriev I.V."/>
            <person name="Amato P."/>
            <person name="Bringel F."/>
        </authorList>
    </citation>
    <scope>NUCLEOTIDE SEQUENCE</scope>
    <source>
        <strain evidence="8">PDD-24b-2</strain>
    </source>
</reference>
<dbReference type="Pfam" id="PF00083">
    <property type="entry name" value="Sugar_tr"/>
    <property type="match status" value="1"/>
</dbReference>
<keyword evidence="4 6" id="KW-1133">Transmembrane helix</keyword>
<dbReference type="Gene3D" id="1.20.1250.20">
    <property type="entry name" value="MFS general substrate transporter like domains"/>
    <property type="match status" value="1"/>
</dbReference>
<comment type="caution">
    <text evidence="8">The sequence shown here is derived from an EMBL/GenBank/DDBJ whole genome shotgun (WGS) entry which is preliminary data.</text>
</comment>
<dbReference type="RefSeq" id="XP_052948787.1">
    <property type="nucleotide sequence ID" value="XM_053088250.1"/>
</dbReference>
<evidence type="ECO:0000256" key="4">
    <source>
        <dbReference type="ARBA" id="ARBA00022989"/>
    </source>
</evidence>
<gene>
    <name evidence="8" type="ORF">MKK02DRAFT_31273</name>
</gene>
<keyword evidence="9" id="KW-1185">Reference proteome</keyword>
<dbReference type="EMBL" id="JAKWFO010000002">
    <property type="protein sequence ID" value="KAI9639010.1"/>
    <property type="molecule type" value="Genomic_DNA"/>
</dbReference>
<accession>A0AA38HEH2</accession>
<dbReference type="SUPFAM" id="SSF103473">
    <property type="entry name" value="MFS general substrate transporter"/>
    <property type="match status" value="1"/>
</dbReference>
<dbReference type="PANTHER" id="PTHR48022:SF2">
    <property type="entry name" value="PLASTIDIC GLUCOSE TRANSPORTER 4"/>
    <property type="match status" value="1"/>
</dbReference>
<feature type="transmembrane region" description="Helical" evidence="6">
    <location>
        <begin position="471"/>
        <end position="489"/>
    </location>
</feature>
<keyword evidence="5 6" id="KW-0472">Membrane</keyword>
<dbReference type="GO" id="GO:0016020">
    <property type="term" value="C:membrane"/>
    <property type="evidence" value="ECO:0007669"/>
    <property type="project" value="UniProtKB-SubCell"/>
</dbReference>
<dbReference type="InterPro" id="IPR020846">
    <property type="entry name" value="MFS_dom"/>
</dbReference>